<evidence type="ECO:0008006" key="4">
    <source>
        <dbReference type="Google" id="ProtNLM"/>
    </source>
</evidence>
<dbReference type="AlphaFoldDB" id="A0A1G7QI68"/>
<organism evidence="2 3">
    <name type="scientific">Lentzea fradiae</name>
    <dbReference type="NCBI Taxonomy" id="200378"/>
    <lineage>
        <taxon>Bacteria</taxon>
        <taxon>Bacillati</taxon>
        <taxon>Actinomycetota</taxon>
        <taxon>Actinomycetes</taxon>
        <taxon>Pseudonocardiales</taxon>
        <taxon>Pseudonocardiaceae</taxon>
        <taxon>Lentzea</taxon>
    </lineage>
</organism>
<feature type="region of interest" description="Disordered" evidence="1">
    <location>
        <begin position="245"/>
        <end position="264"/>
    </location>
</feature>
<accession>A0A1G7QI68</accession>
<dbReference type="STRING" id="200378.SAMN05216553_104421"/>
<reference evidence="3" key="1">
    <citation type="submission" date="2016-10" db="EMBL/GenBank/DDBJ databases">
        <authorList>
            <person name="Varghese N."/>
            <person name="Submissions S."/>
        </authorList>
    </citation>
    <scope>NUCLEOTIDE SEQUENCE [LARGE SCALE GENOMIC DNA]</scope>
    <source>
        <strain evidence="3">CGMCC 4.3506</strain>
    </source>
</reference>
<name>A0A1G7QI68_9PSEU</name>
<proteinExistence type="predicted"/>
<evidence type="ECO:0000313" key="3">
    <source>
        <dbReference type="Proteomes" id="UP000199623"/>
    </source>
</evidence>
<evidence type="ECO:0000256" key="1">
    <source>
        <dbReference type="SAM" id="MobiDB-lite"/>
    </source>
</evidence>
<dbReference type="EMBL" id="FNCC01000004">
    <property type="protein sequence ID" value="SDF97320.1"/>
    <property type="molecule type" value="Genomic_DNA"/>
</dbReference>
<dbReference type="OrthoDB" id="4350172at2"/>
<protein>
    <recommendedName>
        <fullName evidence="4">Virulence factor Evf domain-containing protein</fullName>
    </recommendedName>
</protein>
<keyword evidence="3" id="KW-1185">Reference proteome</keyword>
<gene>
    <name evidence="2" type="ORF">SAMN05216553_104421</name>
</gene>
<dbReference type="Proteomes" id="UP000199623">
    <property type="component" value="Unassembled WGS sequence"/>
</dbReference>
<evidence type="ECO:0000313" key="2">
    <source>
        <dbReference type="EMBL" id="SDF97320.1"/>
    </source>
</evidence>
<sequence length="264" mass="29503">MNEISKTQLDLEKLEISLWQAPSPSPDSETLSALSLFDAGDNSLGVGNKSVEDDSPLPDLGPLAKFRTWESVGSTIVHKAVTTSNFNPGSEKFDPVAWENFLRKFSTIPFFLTYTSDYREAAISKTSLEQAVNAVSDLIENIVTKVNFEGIVKSIKKVGELAVENKGEKQSNSNQQIGVLSRHDRHLYLGTVRTSVAMEYKSGKGYEQLNQQLNVYRGYGVLDFDKCKRNAETLLKWDTQDVEEWEQDTASYPVPPNESPAWNN</sequence>
<dbReference type="RefSeq" id="WP_090048407.1">
    <property type="nucleotide sequence ID" value="NZ_FNCC01000004.1"/>
</dbReference>